<name>A0A134AJ60_9FIRM</name>
<evidence type="ECO:0000313" key="2">
    <source>
        <dbReference type="Proteomes" id="UP000070442"/>
    </source>
</evidence>
<dbReference type="Proteomes" id="UP000070442">
    <property type="component" value="Unassembled WGS sequence"/>
</dbReference>
<dbReference type="STRING" id="755172.HMPREF1863_00433"/>
<sequence length="40" mass="4586">MERPVKGAFFSRNFFLSKVKHSKVFFRYLGGLSLLPPIGL</sequence>
<keyword evidence="2" id="KW-1185">Reference proteome</keyword>
<dbReference type="PATRIC" id="fig|755172.3.peg.414"/>
<gene>
    <name evidence="1" type="ORF">HMPREF1863_00433</name>
</gene>
<reference evidence="2" key="1">
    <citation type="submission" date="2016-01" db="EMBL/GenBank/DDBJ databases">
        <authorList>
            <person name="Mitreva M."/>
            <person name="Pepin K.H."/>
            <person name="Mihindukulasuriya K.A."/>
            <person name="Fulton R."/>
            <person name="Fronick C."/>
            <person name="O'Laughlin M."/>
            <person name="Miner T."/>
            <person name="Herter B."/>
            <person name="Rosa B.A."/>
            <person name="Cordes M."/>
            <person name="Tomlinson C."/>
            <person name="Wollam A."/>
            <person name="Palsikar V.B."/>
            <person name="Mardis E.R."/>
            <person name="Wilson R.K."/>
        </authorList>
    </citation>
    <scope>NUCLEOTIDE SEQUENCE [LARGE SCALE GENOMIC DNA]</scope>
    <source>
        <strain evidence="2">DNF00729</strain>
    </source>
</reference>
<comment type="caution">
    <text evidence="1">The sequence shown here is derived from an EMBL/GenBank/DDBJ whole genome shotgun (WGS) entry which is preliminary data.</text>
</comment>
<protein>
    <submittedName>
        <fullName evidence="1">Uncharacterized protein</fullName>
    </submittedName>
</protein>
<dbReference type="EMBL" id="LSDG01000013">
    <property type="protein sequence ID" value="KXB67771.1"/>
    <property type="molecule type" value="Genomic_DNA"/>
</dbReference>
<accession>A0A134AJ60</accession>
<dbReference type="AlphaFoldDB" id="A0A134AJ60"/>
<organism evidence="1 2">
    <name type="scientific">Aedoeadaptatus coxii</name>
    <dbReference type="NCBI Taxonomy" id="755172"/>
    <lineage>
        <taxon>Bacteria</taxon>
        <taxon>Bacillati</taxon>
        <taxon>Bacillota</taxon>
        <taxon>Tissierellia</taxon>
        <taxon>Tissierellales</taxon>
        <taxon>Peptoniphilaceae</taxon>
        <taxon>Aedoeadaptatus</taxon>
    </lineage>
</organism>
<proteinExistence type="predicted"/>
<evidence type="ECO:0000313" key="1">
    <source>
        <dbReference type="EMBL" id="KXB67771.1"/>
    </source>
</evidence>